<comment type="caution">
    <text evidence="2">The sequence shown here is derived from an EMBL/GenBank/DDBJ whole genome shotgun (WGS) entry which is preliminary data.</text>
</comment>
<keyword evidence="3" id="KW-1185">Reference proteome</keyword>
<accession>A0AAP8MBZ5</accession>
<dbReference type="AlphaFoldDB" id="A0AAP8MBZ5"/>
<dbReference type="RefSeq" id="WP_084197863.1">
    <property type="nucleotide sequence ID" value="NZ_BMYL01000004.1"/>
</dbReference>
<evidence type="ECO:0000313" key="3">
    <source>
        <dbReference type="Proteomes" id="UP000235162"/>
    </source>
</evidence>
<evidence type="ECO:0008006" key="4">
    <source>
        <dbReference type="Google" id="ProtNLM"/>
    </source>
</evidence>
<evidence type="ECO:0000313" key="2">
    <source>
        <dbReference type="EMBL" id="PLW85001.1"/>
    </source>
</evidence>
<sequence length="388" mass="44394">MNLFRLKQRKSALFAAALGAALALLASAGVRGYGQADNEDIGADANERQYTFSWQHAVSGDMAPRGGTTQGAEVILVTEPSPEWLRLQEPGISKKERDRRAILSMAGPYRTSFDFIETIGFTHGYAPSNPYQSWGTEYVYVVTDKPDMIQLQHILVMEVKKEDGSAMDPIVVKHWRQDWMFEAPTMHTFKGNREWKKQAVRAERRGHWVQAVYQVDDSPRYTAAGEWQHTANFSSWKSDETWRPLPRREFSVRQDYDVLIGTNHHTITPTGWVQEEQNLKVVLNGRGGAAEVLARENGLARYERIAEFNWLPGDDYWERTKPFWAKVRAYWSETFTREDHIVIAKQADGAYMFTTLFQMAEEPGIDWSASSEQANLEAVMARYVTFPP</sequence>
<keyword evidence="1" id="KW-0732">Signal</keyword>
<evidence type="ECO:0000256" key="1">
    <source>
        <dbReference type="SAM" id="SignalP"/>
    </source>
</evidence>
<reference evidence="2 3" key="1">
    <citation type="submission" date="2018-01" db="EMBL/GenBank/DDBJ databases">
        <title>The draft genome sequence of Halioglobus japonicus S1-36.</title>
        <authorList>
            <person name="Du Z.-J."/>
            <person name="Shi M.-J."/>
        </authorList>
    </citation>
    <scope>NUCLEOTIDE SEQUENCE [LARGE SCALE GENOMIC DNA]</scope>
    <source>
        <strain evidence="2 3">S1-36</strain>
    </source>
</reference>
<gene>
    <name evidence="2" type="ORF">C0029_15790</name>
</gene>
<dbReference type="InterPro" id="IPR046715">
    <property type="entry name" value="DUF6607"/>
</dbReference>
<proteinExistence type="predicted"/>
<feature type="chain" id="PRO_5042862998" description="DUF1329 domain-containing protein" evidence="1">
    <location>
        <begin position="29"/>
        <end position="388"/>
    </location>
</feature>
<dbReference type="KEGG" id="hja:BST95_01530"/>
<organism evidence="2 3">
    <name type="scientific">Halioglobus japonicus</name>
    <dbReference type="NCBI Taxonomy" id="930805"/>
    <lineage>
        <taxon>Bacteria</taxon>
        <taxon>Pseudomonadati</taxon>
        <taxon>Pseudomonadota</taxon>
        <taxon>Gammaproteobacteria</taxon>
        <taxon>Cellvibrionales</taxon>
        <taxon>Halieaceae</taxon>
        <taxon>Halioglobus</taxon>
    </lineage>
</organism>
<protein>
    <recommendedName>
        <fullName evidence="4">DUF1329 domain-containing protein</fullName>
    </recommendedName>
</protein>
<dbReference type="Proteomes" id="UP000235162">
    <property type="component" value="Unassembled WGS sequence"/>
</dbReference>
<dbReference type="Pfam" id="PF20311">
    <property type="entry name" value="DUF6607"/>
    <property type="match status" value="1"/>
</dbReference>
<dbReference type="EMBL" id="PKUR01000004">
    <property type="protein sequence ID" value="PLW85001.1"/>
    <property type="molecule type" value="Genomic_DNA"/>
</dbReference>
<name>A0AAP8MBZ5_9GAMM</name>
<feature type="signal peptide" evidence="1">
    <location>
        <begin position="1"/>
        <end position="28"/>
    </location>
</feature>